<evidence type="ECO:0000259" key="2">
    <source>
        <dbReference type="Pfam" id="PF23282"/>
    </source>
</evidence>
<comment type="caution">
    <text evidence="3">The sequence shown here is derived from an EMBL/GenBank/DDBJ whole genome shotgun (WGS) entry which is preliminary data.</text>
</comment>
<keyword evidence="4" id="KW-1185">Reference proteome</keyword>
<dbReference type="Pfam" id="PF23282">
    <property type="entry name" value="WHD_ROQ1"/>
    <property type="match status" value="1"/>
</dbReference>
<dbReference type="PRINTS" id="PR00364">
    <property type="entry name" value="DISEASERSIST"/>
</dbReference>
<keyword evidence="1" id="KW-0677">Repeat</keyword>
<dbReference type="SUPFAM" id="SSF52058">
    <property type="entry name" value="L domain-like"/>
    <property type="match status" value="1"/>
</dbReference>
<sequence>MGIWKKALTQVANLRGKEPKDRRSFWKKYCEGLPLALEVLGKFLHNRDAVYWDGCIKWPKKEPKMIKDLSKRIACFFVGKDRVFSETILKACDMSTHSGISNLIDRCLLSIGWSNELVMHQLVQEMGRYVVRQESPNKPWKRSRLWCHKESFKVLKQKKGTEKVLSLILDMRLLEKKTLQGSFELKIDAFSNMDSLVILHLDNVQIKGSFENFPKELRWLTISNLLTCPVSRPQPFKGRHMLTSWLNARRLLGSLKIHKLSHCYQLRSLGGFHELPLLEMLFLKNCMNLSNVCESIQNCD</sequence>
<name>A0A2U1PUF9_ARTAN</name>
<protein>
    <submittedName>
        <fullName evidence="3">Toll/interleukin-1 receptor (TIR) domain-containing protein</fullName>
    </submittedName>
</protein>
<feature type="domain" description="Disease resistance protein Roq1-like winged-helix" evidence="2">
    <location>
        <begin position="67"/>
        <end position="135"/>
    </location>
</feature>
<dbReference type="GO" id="GO:0006952">
    <property type="term" value="P:defense response"/>
    <property type="evidence" value="ECO:0007669"/>
    <property type="project" value="InterPro"/>
</dbReference>
<dbReference type="AlphaFoldDB" id="A0A2U1PUF9"/>
<keyword evidence="3" id="KW-0675">Receptor</keyword>
<dbReference type="InterPro" id="IPR044974">
    <property type="entry name" value="Disease_R_plants"/>
</dbReference>
<organism evidence="3 4">
    <name type="scientific">Artemisia annua</name>
    <name type="common">Sweet wormwood</name>
    <dbReference type="NCBI Taxonomy" id="35608"/>
    <lineage>
        <taxon>Eukaryota</taxon>
        <taxon>Viridiplantae</taxon>
        <taxon>Streptophyta</taxon>
        <taxon>Embryophyta</taxon>
        <taxon>Tracheophyta</taxon>
        <taxon>Spermatophyta</taxon>
        <taxon>Magnoliopsida</taxon>
        <taxon>eudicotyledons</taxon>
        <taxon>Gunneridae</taxon>
        <taxon>Pentapetalae</taxon>
        <taxon>asterids</taxon>
        <taxon>campanulids</taxon>
        <taxon>Asterales</taxon>
        <taxon>Asteraceae</taxon>
        <taxon>Asteroideae</taxon>
        <taxon>Anthemideae</taxon>
        <taxon>Artemisiinae</taxon>
        <taxon>Artemisia</taxon>
    </lineage>
</organism>
<evidence type="ECO:0000256" key="1">
    <source>
        <dbReference type="ARBA" id="ARBA00022737"/>
    </source>
</evidence>
<dbReference type="Proteomes" id="UP000245207">
    <property type="component" value="Unassembled WGS sequence"/>
</dbReference>
<dbReference type="OrthoDB" id="1095810at2759"/>
<dbReference type="InterPro" id="IPR058192">
    <property type="entry name" value="WHD_ROQ1-like"/>
</dbReference>
<dbReference type="InterPro" id="IPR032675">
    <property type="entry name" value="LRR_dom_sf"/>
</dbReference>
<proteinExistence type="predicted"/>
<reference evidence="3 4" key="1">
    <citation type="journal article" date="2018" name="Mol. Plant">
        <title>The genome of Artemisia annua provides insight into the evolution of Asteraceae family and artemisinin biosynthesis.</title>
        <authorList>
            <person name="Shen Q."/>
            <person name="Zhang L."/>
            <person name="Liao Z."/>
            <person name="Wang S."/>
            <person name="Yan T."/>
            <person name="Shi P."/>
            <person name="Liu M."/>
            <person name="Fu X."/>
            <person name="Pan Q."/>
            <person name="Wang Y."/>
            <person name="Lv Z."/>
            <person name="Lu X."/>
            <person name="Zhang F."/>
            <person name="Jiang W."/>
            <person name="Ma Y."/>
            <person name="Chen M."/>
            <person name="Hao X."/>
            <person name="Li L."/>
            <person name="Tang Y."/>
            <person name="Lv G."/>
            <person name="Zhou Y."/>
            <person name="Sun X."/>
            <person name="Brodelius P.E."/>
            <person name="Rose J.K.C."/>
            <person name="Tang K."/>
        </authorList>
    </citation>
    <scope>NUCLEOTIDE SEQUENCE [LARGE SCALE GENOMIC DNA]</scope>
    <source>
        <strain evidence="4">cv. Huhao1</strain>
        <tissue evidence="3">Leaf</tissue>
    </source>
</reference>
<dbReference type="PANTHER" id="PTHR11017:SF313">
    <property type="entry name" value="TIR DOMAIN, P-LOOP CONTAINING NUCLEOSIDE TRIPHOSPHATE HYDROLASE"/>
    <property type="match status" value="1"/>
</dbReference>
<dbReference type="Gene3D" id="3.80.10.10">
    <property type="entry name" value="Ribonuclease Inhibitor"/>
    <property type="match status" value="1"/>
</dbReference>
<evidence type="ECO:0000313" key="3">
    <source>
        <dbReference type="EMBL" id="PWA89342.1"/>
    </source>
</evidence>
<dbReference type="EMBL" id="PKPP01000728">
    <property type="protein sequence ID" value="PWA89342.1"/>
    <property type="molecule type" value="Genomic_DNA"/>
</dbReference>
<gene>
    <name evidence="3" type="ORF">CTI12_AA112000</name>
</gene>
<evidence type="ECO:0000313" key="4">
    <source>
        <dbReference type="Proteomes" id="UP000245207"/>
    </source>
</evidence>
<dbReference type="PANTHER" id="PTHR11017">
    <property type="entry name" value="LEUCINE-RICH REPEAT-CONTAINING PROTEIN"/>
    <property type="match status" value="1"/>
</dbReference>
<accession>A0A2U1PUF9</accession>